<reference evidence="2" key="1">
    <citation type="submission" date="2020-06" db="EMBL/GenBank/DDBJ databases">
        <authorList>
            <person name="Li T."/>
            <person name="Hu X."/>
            <person name="Zhang T."/>
            <person name="Song X."/>
            <person name="Zhang H."/>
            <person name="Dai N."/>
            <person name="Sheng W."/>
            <person name="Hou X."/>
            <person name="Wei L."/>
        </authorList>
    </citation>
    <scope>NUCLEOTIDE SEQUENCE</scope>
    <source>
        <strain evidence="2">3651</strain>
        <tissue evidence="2">Leaf</tissue>
    </source>
</reference>
<dbReference type="AlphaFoldDB" id="A0AAE1Y1C9"/>
<feature type="region of interest" description="Disordered" evidence="1">
    <location>
        <begin position="1"/>
        <end position="26"/>
    </location>
</feature>
<keyword evidence="3" id="KW-1185">Reference proteome</keyword>
<accession>A0AAE1Y1C9</accession>
<reference evidence="2" key="2">
    <citation type="journal article" date="2024" name="Plant">
        <title>Genomic evolution and insights into agronomic trait innovations of Sesamum species.</title>
        <authorList>
            <person name="Miao H."/>
            <person name="Wang L."/>
            <person name="Qu L."/>
            <person name="Liu H."/>
            <person name="Sun Y."/>
            <person name="Le M."/>
            <person name="Wang Q."/>
            <person name="Wei S."/>
            <person name="Zheng Y."/>
            <person name="Lin W."/>
            <person name="Duan Y."/>
            <person name="Cao H."/>
            <person name="Xiong S."/>
            <person name="Wang X."/>
            <person name="Wei L."/>
            <person name="Li C."/>
            <person name="Ma Q."/>
            <person name="Ju M."/>
            <person name="Zhao R."/>
            <person name="Li G."/>
            <person name="Mu C."/>
            <person name="Tian Q."/>
            <person name="Mei H."/>
            <person name="Zhang T."/>
            <person name="Gao T."/>
            <person name="Zhang H."/>
        </authorList>
    </citation>
    <scope>NUCLEOTIDE SEQUENCE</scope>
    <source>
        <strain evidence="2">3651</strain>
    </source>
</reference>
<evidence type="ECO:0000313" key="2">
    <source>
        <dbReference type="EMBL" id="KAK4421991.1"/>
    </source>
</evidence>
<name>A0AAE1Y1C9_9LAMI</name>
<comment type="caution">
    <text evidence="2">The sequence shown here is derived from an EMBL/GenBank/DDBJ whole genome shotgun (WGS) entry which is preliminary data.</text>
</comment>
<dbReference type="Proteomes" id="UP001293254">
    <property type="component" value="Unassembled WGS sequence"/>
</dbReference>
<protein>
    <submittedName>
        <fullName evidence="2">Uncharacterized protein</fullName>
    </submittedName>
</protein>
<evidence type="ECO:0000256" key="1">
    <source>
        <dbReference type="SAM" id="MobiDB-lite"/>
    </source>
</evidence>
<proteinExistence type="predicted"/>
<sequence length="171" mass="19456">MDETHNTVDGGPVEMEPSAQQPGKELADIQETPSRLMYHLTEDALQELLAAMVRDALSRVRTTGDTARPVQPRRLFEELNAERKGPFASALARNPPRNMEELSEIVEQYIRDEEVLAMKEDWTGLYKLHRERGRPRYQETAMPGEHTTVEEVTSRGSTICIHPSTHRGAEY</sequence>
<dbReference type="EMBL" id="JACGWO010000008">
    <property type="protein sequence ID" value="KAK4421991.1"/>
    <property type="molecule type" value="Genomic_DNA"/>
</dbReference>
<organism evidence="2 3">
    <name type="scientific">Sesamum alatum</name>
    <dbReference type="NCBI Taxonomy" id="300844"/>
    <lineage>
        <taxon>Eukaryota</taxon>
        <taxon>Viridiplantae</taxon>
        <taxon>Streptophyta</taxon>
        <taxon>Embryophyta</taxon>
        <taxon>Tracheophyta</taxon>
        <taxon>Spermatophyta</taxon>
        <taxon>Magnoliopsida</taxon>
        <taxon>eudicotyledons</taxon>
        <taxon>Gunneridae</taxon>
        <taxon>Pentapetalae</taxon>
        <taxon>asterids</taxon>
        <taxon>lamiids</taxon>
        <taxon>Lamiales</taxon>
        <taxon>Pedaliaceae</taxon>
        <taxon>Sesamum</taxon>
    </lineage>
</organism>
<evidence type="ECO:0000313" key="3">
    <source>
        <dbReference type="Proteomes" id="UP001293254"/>
    </source>
</evidence>
<gene>
    <name evidence="2" type="ORF">Salat_2149800</name>
</gene>